<comment type="catalytic activity">
    <reaction evidence="6">
        <text>D-ribose 5-phosphate + ATP = 5-phospho-alpha-D-ribose 1-diphosphate + AMP + H(+)</text>
        <dbReference type="Rhea" id="RHEA:15609"/>
        <dbReference type="ChEBI" id="CHEBI:15378"/>
        <dbReference type="ChEBI" id="CHEBI:30616"/>
        <dbReference type="ChEBI" id="CHEBI:58017"/>
        <dbReference type="ChEBI" id="CHEBI:78346"/>
        <dbReference type="ChEBI" id="CHEBI:456215"/>
        <dbReference type="EC" id="2.7.6.1"/>
    </reaction>
</comment>
<dbReference type="NCBIfam" id="TIGR01251">
    <property type="entry name" value="ribP_PPkin"/>
    <property type="match status" value="1"/>
</dbReference>
<evidence type="ECO:0000256" key="1">
    <source>
        <dbReference type="ARBA" id="ARBA00013247"/>
    </source>
</evidence>
<dbReference type="Pfam" id="PF00156">
    <property type="entry name" value="Pribosyltran"/>
    <property type="match status" value="1"/>
</dbReference>
<keyword evidence="11" id="KW-1185">Reference proteome</keyword>
<gene>
    <name evidence="10" type="primary">prs</name>
    <name evidence="10" type="ORF">KX928_03350</name>
</gene>
<evidence type="ECO:0000259" key="9">
    <source>
        <dbReference type="Pfam" id="PF13793"/>
    </source>
</evidence>
<dbReference type="SMART" id="SM01400">
    <property type="entry name" value="Pribosyltran_N"/>
    <property type="match status" value="1"/>
</dbReference>
<organism evidence="10 11">
    <name type="scientific">Roseobacter insulae</name>
    <dbReference type="NCBI Taxonomy" id="2859783"/>
    <lineage>
        <taxon>Bacteria</taxon>
        <taxon>Pseudomonadati</taxon>
        <taxon>Pseudomonadota</taxon>
        <taxon>Alphaproteobacteria</taxon>
        <taxon>Rhodobacterales</taxon>
        <taxon>Roseobacteraceae</taxon>
        <taxon>Roseobacter</taxon>
    </lineage>
</organism>
<dbReference type="InterPro" id="IPR000836">
    <property type="entry name" value="PRTase_dom"/>
</dbReference>
<evidence type="ECO:0000313" key="10">
    <source>
        <dbReference type="EMBL" id="MBW4706817.1"/>
    </source>
</evidence>
<keyword evidence="5" id="KW-0067">ATP-binding</keyword>
<sequence length="310" mass="33466">MLIFVLPEARHIASPLAAALDVALAPLEDRTFEDGEGKLRPLLSVRGADAYVVQCLHGDARHSVHDRLCRLLFLTATLRDHGADRITIITPYLCYARKDRRTKSRDPLTLRYVAQLIEAVGCDRLLTLEVHNIMAFQNAFRCQTLHLEMGAVFTDLVVEHLSDKPLCVMSPDPGGVKRAQIFREGLEARLDCPVRFAFLDKRRSAGVRTGGALSGDVAGTRVLIVDDIISTGGTIRTAAEVSRAHQAADCIAIAAHGLFTEGSAALFQSPDLSAIYVSDSVATPATAQISISAAPALAQAIRRLAGPSEH</sequence>
<proteinExistence type="inferred from homology"/>
<keyword evidence="7" id="KW-0545">Nucleotide biosynthesis</keyword>
<comment type="caution">
    <text evidence="10">The sequence shown here is derived from an EMBL/GenBank/DDBJ whole genome shotgun (WGS) entry which is preliminary data.</text>
</comment>
<evidence type="ECO:0000313" key="11">
    <source>
        <dbReference type="Proteomes" id="UP001138661"/>
    </source>
</evidence>
<feature type="domain" description="Phosphoribosyltransferase" evidence="8">
    <location>
        <begin position="159"/>
        <end position="254"/>
    </location>
</feature>
<keyword evidence="3" id="KW-0547">Nucleotide-binding</keyword>
<dbReference type="GO" id="GO:0004749">
    <property type="term" value="F:ribose phosphate diphosphokinase activity"/>
    <property type="evidence" value="ECO:0007669"/>
    <property type="project" value="UniProtKB-EC"/>
</dbReference>
<protein>
    <recommendedName>
        <fullName evidence="1">ribose-phosphate diphosphokinase</fullName>
        <ecNumber evidence="1">2.7.6.1</ecNumber>
    </recommendedName>
</protein>
<dbReference type="InterPro" id="IPR029099">
    <property type="entry name" value="Pribosyltran_N"/>
</dbReference>
<dbReference type="GO" id="GO:0005524">
    <property type="term" value="F:ATP binding"/>
    <property type="evidence" value="ECO:0007669"/>
    <property type="project" value="UniProtKB-KW"/>
</dbReference>
<dbReference type="GO" id="GO:0006164">
    <property type="term" value="P:purine nucleotide biosynthetic process"/>
    <property type="evidence" value="ECO:0007669"/>
    <property type="project" value="TreeGrafter"/>
</dbReference>
<evidence type="ECO:0000256" key="3">
    <source>
        <dbReference type="ARBA" id="ARBA00022741"/>
    </source>
</evidence>
<evidence type="ECO:0000256" key="2">
    <source>
        <dbReference type="ARBA" id="ARBA00022679"/>
    </source>
</evidence>
<dbReference type="Pfam" id="PF13793">
    <property type="entry name" value="Pribosyltran_N"/>
    <property type="match status" value="1"/>
</dbReference>
<dbReference type="InterPro" id="IPR005946">
    <property type="entry name" value="Rib-P_diPkinase"/>
</dbReference>
<comment type="similarity">
    <text evidence="7">Belongs to the ribose-phosphate pyrophosphokinase family.</text>
</comment>
<dbReference type="GO" id="GO:0006015">
    <property type="term" value="P:5-phosphoribose 1-diphosphate biosynthetic process"/>
    <property type="evidence" value="ECO:0007669"/>
    <property type="project" value="TreeGrafter"/>
</dbReference>
<dbReference type="RefSeq" id="WP_219498913.1">
    <property type="nucleotide sequence ID" value="NZ_JAHXDN010000001.1"/>
</dbReference>
<dbReference type="CDD" id="cd06223">
    <property type="entry name" value="PRTases_typeI"/>
    <property type="match status" value="1"/>
</dbReference>
<evidence type="ECO:0000256" key="7">
    <source>
        <dbReference type="RuleBase" id="RU004324"/>
    </source>
</evidence>
<dbReference type="PANTHER" id="PTHR10210:SF32">
    <property type="entry name" value="RIBOSE-PHOSPHATE PYROPHOSPHOKINASE 2"/>
    <property type="match status" value="1"/>
</dbReference>
<evidence type="ECO:0000256" key="5">
    <source>
        <dbReference type="ARBA" id="ARBA00022840"/>
    </source>
</evidence>
<keyword evidence="4" id="KW-0418">Kinase</keyword>
<evidence type="ECO:0000259" key="8">
    <source>
        <dbReference type="Pfam" id="PF00156"/>
    </source>
</evidence>
<dbReference type="GO" id="GO:0002189">
    <property type="term" value="C:ribose phosphate diphosphokinase complex"/>
    <property type="evidence" value="ECO:0007669"/>
    <property type="project" value="TreeGrafter"/>
</dbReference>
<dbReference type="EC" id="2.7.6.1" evidence="1"/>
<name>A0A9X1FSU6_9RHOB</name>
<dbReference type="AlphaFoldDB" id="A0A9X1FSU6"/>
<evidence type="ECO:0000256" key="6">
    <source>
        <dbReference type="ARBA" id="ARBA00049535"/>
    </source>
</evidence>
<dbReference type="GO" id="GO:0000287">
    <property type="term" value="F:magnesium ion binding"/>
    <property type="evidence" value="ECO:0007669"/>
    <property type="project" value="InterPro"/>
</dbReference>
<dbReference type="GO" id="GO:0016301">
    <property type="term" value="F:kinase activity"/>
    <property type="evidence" value="ECO:0007669"/>
    <property type="project" value="UniProtKB-KW"/>
</dbReference>
<reference evidence="10" key="1">
    <citation type="submission" date="2021-07" db="EMBL/GenBank/DDBJ databases">
        <title>Roseobacter insulae sp. nov., isolated from a tidal flat.</title>
        <authorList>
            <person name="Park S."/>
            <person name="Yoon J.-H."/>
        </authorList>
    </citation>
    <scope>NUCLEOTIDE SEQUENCE</scope>
    <source>
        <strain evidence="10">YSTF-M11</strain>
    </source>
</reference>
<keyword evidence="2 10" id="KW-0808">Transferase</keyword>
<dbReference type="GO" id="GO:0005737">
    <property type="term" value="C:cytoplasm"/>
    <property type="evidence" value="ECO:0007669"/>
    <property type="project" value="TreeGrafter"/>
</dbReference>
<dbReference type="Proteomes" id="UP001138661">
    <property type="component" value="Unassembled WGS sequence"/>
</dbReference>
<dbReference type="EMBL" id="JAHXDN010000001">
    <property type="protein sequence ID" value="MBW4706817.1"/>
    <property type="molecule type" value="Genomic_DNA"/>
</dbReference>
<feature type="domain" description="Ribose-phosphate pyrophosphokinase N-terminal" evidence="9">
    <location>
        <begin position="1"/>
        <end position="121"/>
    </location>
</feature>
<accession>A0A9X1FSU6</accession>
<dbReference type="PANTHER" id="PTHR10210">
    <property type="entry name" value="RIBOSE-PHOSPHATE DIPHOSPHOKINASE FAMILY MEMBER"/>
    <property type="match status" value="1"/>
</dbReference>
<evidence type="ECO:0000256" key="4">
    <source>
        <dbReference type="ARBA" id="ARBA00022777"/>
    </source>
</evidence>